<evidence type="ECO:0000256" key="1">
    <source>
        <dbReference type="ARBA" id="ARBA00022737"/>
    </source>
</evidence>
<accession>A0A0A9XNZ1</accession>
<evidence type="ECO:0000256" key="3">
    <source>
        <dbReference type="PROSITE-ProRule" id="PRU00176"/>
    </source>
</evidence>
<dbReference type="PANTHER" id="PTHR48024">
    <property type="entry name" value="GEO13361P1-RELATED"/>
    <property type="match status" value="1"/>
</dbReference>
<dbReference type="SUPFAM" id="SSF54928">
    <property type="entry name" value="RNA-binding domain, RBD"/>
    <property type="match status" value="1"/>
</dbReference>
<dbReference type="AlphaFoldDB" id="A0A0A9XNZ1"/>
<dbReference type="PANTHER" id="PTHR48024:SF43">
    <property type="entry name" value="PROTEIN RBP6, PUTATIVE-RELATED"/>
    <property type="match status" value="1"/>
</dbReference>
<feature type="domain" description="RRM" evidence="4">
    <location>
        <begin position="26"/>
        <end position="104"/>
    </location>
</feature>
<reference evidence="5" key="2">
    <citation type="submission" date="2014-07" db="EMBL/GenBank/DDBJ databases">
        <authorList>
            <person name="Hull J."/>
        </authorList>
    </citation>
    <scope>NUCLEOTIDE SEQUENCE</scope>
</reference>
<dbReference type="GO" id="GO:0005737">
    <property type="term" value="C:cytoplasm"/>
    <property type="evidence" value="ECO:0007669"/>
    <property type="project" value="UniProtKB-ARBA"/>
</dbReference>
<evidence type="ECO:0000259" key="4">
    <source>
        <dbReference type="PROSITE" id="PS50102"/>
    </source>
</evidence>
<dbReference type="EMBL" id="GBHO01021955">
    <property type="protein sequence ID" value="JAG21649.1"/>
    <property type="molecule type" value="Transcribed_RNA"/>
</dbReference>
<name>A0A0A9XNZ1_LYGHE</name>
<evidence type="ECO:0000256" key="2">
    <source>
        <dbReference type="ARBA" id="ARBA00022884"/>
    </source>
</evidence>
<proteinExistence type="predicted"/>
<organism evidence="5">
    <name type="scientific">Lygus hesperus</name>
    <name type="common">Western plant bug</name>
    <dbReference type="NCBI Taxonomy" id="30085"/>
    <lineage>
        <taxon>Eukaryota</taxon>
        <taxon>Metazoa</taxon>
        <taxon>Ecdysozoa</taxon>
        <taxon>Arthropoda</taxon>
        <taxon>Hexapoda</taxon>
        <taxon>Insecta</taxon>
        <taxon>Pterygota</taxon>
        <taxon>Neoptera</taxon>
        <taxon>Paraneoptera</taxon>
        <taxon>Hemiptera</taxon>
        <taxon>Heteroptera</taxon>
        <taxon>Panheteroptera</taxon>
        <taxon>Cimicomorpha</taxon>
        <taxon>Miridae</taxon>
        <taxon>Mirini</taxon>
        <taxon>Lygus</taxon>
    </lineage>
</organism>
<dbReference type="GO" id="GO:0009967">
    <property type="term" value="P:positive regulation of signal transduction"/>
    <property type="evidence" value="ECO:0007669"/>
    <property type="project" value="UniProtKB-ARBA"/>
</dbReference>
<dbReference type="GO" id="GO:0003729">
    <property type="term" value="F:mRNA binding"/>
    <property type="evidence" value="ECO:0007669"/>
    <property type="project" value="UniProtKB-ARBA"/>
</dbReference>
<evidence type="ECO:0000313" key="5">
    <source>
        <dbReference type="EMBL" id="JAG21649.1"/>
    </source>
</evidence>
<dbReference type="GO" id="GO:0005634">
    <property type="term" value="C:nucleus"/>
    <property type="evidence" value="ECO:0007669"/>
    <property type="project" value="TreeGrafter"/>
</dbReference>
<reference evidence="5" key="1">
    <citation type="journal article" date="2014" name="PLoS ONE">
        <title>Transcriptome-Based Identification of ABC Transporters in the Western Tarnished Plant Bug Lygus hesperus.</title>
        <authorList>
            <person name="Hull J.J."/>
            <person name="Chaney K."/>
            <person name="Geib S.M."/>
            <person name="Fabrick J.A."/>
            <person name="Brent C.S."/>
            <person name="Walsh D."/>
            <person name="Lavine L.C."/>
        </authorList>
    </citation>
    <scope>NUCLEOTIDE SEQUENCE</scope>
</reference>
<dbReference type="InterPro" id="IPR050886">
    <property type="entry name" value="RNA-binding_reg"/>
</dbReference>
<dbReference type="InterPro" id="IPR035979">
    <property type="entry name" value="RBD_domain_sf"/>
</dbReference>
<dbReference type="Pfam" id="PF00076">
    <property type="entry name" value="RRM_1"/>
    <property type="match status" value="1"/>
</dbReference>
<dbReference type="Gene3D" id="3.30.70.330">
    <property type="match status" value="1"/>
</dbReference>
<dbReference type="SMART" id="SM00360">
    <property type="entry name" value="RRM"/>
    <property type="match status" value="1"/>
</dbReference>
<gene>
    <name evidence="5" type="primary">Elavl2</name>
    <name evidence="5" type="ORF">CM83_72853</name>
</gene>
<dbReference type="InterPro" id="IPR000504">
    <property type="entry name" value="RRM_dom"/>
</dbReference>
<dbReference type="InterPro" id="IPR012677">
    <property type="entry name" value="Nucleotide-bd_a/b_plait_sf"/>
</dbReference>
<protein>
    <submittedName>
        <fullName evidence="5">ELAV-like protein 2</fullName>
    </submittedName>
</protein>
<dbReference type="PROSITE" id="PS50102">
    <property type="entry name" value="RRM"/>
    <property type="match status" value="1"/>
</dbReference>
<keyword evidence="1" id="KW-0677">Repeat</keyword>
<keyword evidence="2 3" id="KW-0694">RNA-binding</keyword>
<dbReference type="GO" id="GO:0010629">
    <property type="term" value="P:negative regulation of gene expression"/>
    <property type="evidence" value="ECO:0007669"/>
    <property type="project" value="UniProtKB-ARBA"/>
</dbReference>
<dbReference type="FunFam" id="3.30.70.330:FF:000383">
    <property type="entry name" value="Sex lethal, isoform D"/>
    <property type="match status" value="1"/>
</dbReference>
<sequence>MTIVNNSLNQRLTSFSNDVSNSQYKKQLIINYLAPDVTQMDLIRLFMQFGSLDEAKVVRYKVTGASRGYGFVYFYNKDNALFAINAMNGYQYHGKRLKVSYSTNPISFVPPLRNSIHYQL</sequence>